<evidence type="ECO:0000313" key="3">
    <source>
        <dbReference type="Proteomes" id="UP001158066"/>
    </source>
</evidence>
<name>A0AA46AJX8_9CLOT</name>
<sequence length="102" mass="11129">MDFSHMDRLSLISSRFISVCLSSSDIHGLSTVSCSGSVHFSEFDFQTDTDAESESESESESDIESDIESEIESDTDGEPAEESPIAGGVNRNLHKIHLKSTK</sequence>
<proteinExistence type="predicted"/>
<organism evidence="2 3">
    <name type="scientific">Anoxynatronum buryatiense</name>
    <dbReference type="NCBI Taxonomy" id="489973"/>
    <lineage>
        <taxon>Bacteria</taxon>
        <taxon>Bacillati</taxon>
        <taxon>Bacillota</taxon>
        <taxon>Clostridia</taxon>
        <taxon>Eubacteriales</taxon>
        <taxon>Clostridiaceae</taxon>
        <taxon>Anoxynatronum</taxon>
    </lineage>
</organism>
<gene>
    <name evidence="2" type="ORF">SAMN06296020_1132</name>
</gene>
<dbReference type="AlphaFoldDB" id="A0AA46AJX8"/>
<comment type="caution">
    <text evidence="2">The sequence shown here is derived from an EMBL/GenBank/DDBJ whole genome shotgun (WGS) entry which is preliminary data.</text>
</comment>
<keyword evidence="3" id="KW-1185">Reference proteome</keyword>
<protein>
    <submittedName>
        <fullName evidence="2">Neuroendocrine-specific golgi protein P55 (NESP55)</fullName>
    </submittedName>
</protein>
<accession>A0AA46AJX8</accession>
<dbReference type="EMBL" id="FXUF01000013">
    <property type="protein sequence ID" value="SMP65581.1"/>
    <property type="molecule type" value="Genomic_DNA"/>
</dbReference>
<reference evidence="2" key="1">
    <citation type="submission" date="2017-05" db="EMBL/GenBank/DDBJ databases">
        <authorList>
            <person name="Varghese N."/>
            <person name="Submissions S."/>
        </authorList>
    </citation>
    <scope>NUCLEOTIDE SEQUENCE</scope>
    <source>
        <strain evidence="2">Su22</strain>
    </source>
</reference>
<evidence type="ECO:0000313" key="2">
    <source>
        <dbReference type="EMBL" id="SMP65581.1"/>
    </source>
</evidence>
<dbReference type="Proteomes" id="UP001158066">
    <property type="component" value="Unassembled WGS sequence"/>
</dbReference>
<feature type="compositionally biased region" description="Acidic residues" evidence="1">
    <location>
        <begin position="45"/>
        <end position="81"/>
    </location>
</feature>
<evidence type="ECO:0000256" key="1">
    <source>
        <dbReference type="SAM" id="MobiDB-lite"/>
    </source>
</evidence>
<feature type="region of interest" description="Disordered" evidence="1">
    <location>
        <begin position="45"/>
        <end position="102"/>
    </location>
</feature>
<feature type="compositionally biased region" description="Basic residues" evidence="1">
    <location>
        <begin position="92"/>
        <end position="102"/>
    </location>
</feature>